<gene>
    <name evidence="2" type="ORF">PIB30_115818</name>
</gene>
<keyword evidence="3" id="KW-1185">Reference proteome</keyword>
<dbReference type="EMBL" id="JASCZI010104523">
    <property type="protein sequence ID" value="MED6154762.1"/>
    <property type="molecule type" value="Genomic_DNA"/>
</dbReference>
<feature type="non-terminal residue" evidence="2">
    <location>
        <position position="1"/>
    </location>
</feature>
<evidence type="ECO:0000313" key="3">
    <source>
        <dbReference type="Proteomes" id="UP001341840"/>
    </source>
</evidence>
<name>A0ABU6U0U2_9FABA</name>
<organism evidence="2 3">
    <name type="scientific">Stylosanthes scabra</name>
    <dbReference type="NCBI Taxonomy" id="79078"/>
    <lineage>
        <taxon>Eukaryota</taxon>
        <taxon>Viridiplantae</taxon>
        <taxon>Streptophyta</taxon>
        <taxon>Embryophyta</taxon>
        <taxon>Tracheophyta</taxon>
        <taxon>Spermatophyta</taxon>
        <taxon>Magnoliopsida</taxon>
        <taxon>eudicotyledons</taxon>
        <taxon>Gunneridae</taxon>
        <taxon>Pentapetalae</taxon>
        <taxon>rosids</taxon>
        <taxon>fabids</taxon>
        <taxon>Fabales</taxon>
        <taxon>Fabaceae</taxon>
        <taxon>Papilionoideae</taxon>
        <taxon>50 kb inversion clade</taxon>
        <taxon>dalbergioids sensu lato</taxon>
        <taxon>Dalbergieae</taxon>
        <taxon>Pterocarpus clade</taxon>
        <taxon>Stylosanthes</taxon>
    </lineage>
</organism>
<protein>
    <submittedName>
        <fullName evidence="2">Uncharacterized protein</fullName>
    </submittedName>
</protein>
<feature type="region of interest" description="Disordered" evidence="1">
    <location>
        <begin position="1"/>
        <end position="24"/>
    </location>
</feature>
<evidence type="ECO:0000256" key="1">
    <source>
        <dbReference type="SAM" id="MobiDB-lite"/>
    </source>
</evidence>
<proteinExistence type="predicted"/>
<feature type="compositionally biased region" description="Basic residues" evidence="1">
    <location>
        <begin position="48"/>
        <end position="57"/>
    </location>
</feature>
<comment type="caution">
    <text evidence="2">The sequence shown here is derived from an EMBL/GenBank/DDBJ whole genome shotgun (WGS) entry which is preliminary data.</text>
</comment>
<feature type="region of interest" description="Disordered" evidence="1">
    <location>
        <begin position="36"/>
        <end position="73"/>
    </location>
</feature>
<dbReference type="Proteomes" id="UP001341840">
    <property type="component" value="Unassembled WGS sequence"/>
</dbReference>
<reference evidence="2 3" key="1">
    <citation type="journal article" date="2023" name="Plants (Basel)">
        <title>Bridging the Gap: Combining Genomics and Transcriptomics Approaches to Understand Stylosanthes scabra, an Orphan Legume from the Brazilian Caatinga.</title>
        <authorList>
            <person name="Ferreira-Neto J.R.C."/>
            <person name="da Silva M.D."/>
            <person name="Binneck E."/>
            <person name="de Melo N.F."/>
            <person name="da Silva R.H."/>
            <person name="de Melo A.L.T.M."/>
            <person name="Pandolfi V."/>
            <person name="Bustamante F.O."/>
            <person name="Brasileiro-Vidal A.C."/>
            <person name="Benko-Iseppon A.M."/>
        </authorList>
    </citation>
    <scope>NUCLEOTIDE SEQUENCE [LARGE SCALE GENOMIC DNA]</scope>
    <source>
        <tissue evidence="2">Leaves</tissue>
    </source>
</reference>
<evidence type="ECO:0000313" key="2">
    <source>
        <dbReference type="EMBL" id="MED6154762.1"/>
    </source>
</evidence>
<sequence>TDVQKESRQTALARQGPPSRDAKRRRLLAVMTLRDGATSRTETGVSAARRRAGRKAMGRGGEASCRRRTRDDQSRWIREERVAIEGSK</sequence>
<accession>A0ABU6U0U2</accession>